<sequence length="239" mass="26918">MPSERNVRRSAQDTGRVHRIHYGSQYSLWEDGVENIEKAPISWLEGTTDNNGGELVEVPGLDLDDLSMDDIVYSSDLVLLRTDAQRQLSLEQEQRFLHRYRHKSHILIVADMNNVDHSTDALTLSSLRANLSRAVKSTTGGYSNIHHAQNAVGAVEGKVLRISNPDPIPPILAIEPPSESEGRYMEAVGLLQRLVAKTLMLQDDGGFDAQEQYRREALLTRCRELMSSGIEQMEQRLER</sequence>
<dbReference type="OrthoDB" id="8110916at2759"/>
<gene>
    <name evidence="1" type="ORF">BGW38_009585</name>
</gene>
<protein>
    <submittedName>
        <fullName evidence="1">Uncharacterized protein</fullName>
    </submittedName>
</protein>
<organism evidence="1 2">
    <name type="scientific">Lunasporangiospora selenospora</name>
    <dbReference type="NCBI Taxonomy" id="979761"/>
    <lineage>
        <taxon>Eukaryota</taxon>
        <taxon>Fungi</taxon>
        <taxon>Fungi incertae sedis</taxon>
        <taxon>Mucoromycota</taxon>
        <taxon>Mortierellomycotina</taxon>
        <taxon>Mortierellomycetes</taxon>
        <taxon>Mortierellales</taxon>
        <taxon>Mortierellaceae</taxon>
        <taxon>Lunasporangiospora</taxon>
    </lineage>
</organism>
<dbReference type="EMBL" id="JAABOA010007120">
    <property type="protein sequence ID" value="KAF9549381.1"/>
    <property type="molecule type" value="Genomic_DNA"/>
</dbReference>
<dbReference type="AlphaFoldDB" id="A0A9P6FG57"/>
<evidence type="ECO:0000313" key="2">
    <source>
        <dbReference type="Proteomes" id="UP000780801"/>
    </source>
</evidence>
<accession>A0A9P6FG57</accession>
<name>A0A9P6FG57_9FUNG</name>
<reference evidence="1" key="1">
    <citation type="journal article" date="2020" name="Fungal Divers.">
        <title>Resolving the Mortierellaceae phylogeny through synthesis of multi-gene phylogenetics and phylogenomics.</title>
        <authorList>
            <person name="Vandepol N."/>
            <person name="Liber J."/>
            <person name="Desiro A."/>
            <person name="Na H."/>
            <person name="Kennedy M."/>
            <person name="Barry K."/>
            <person name="Grigoriev I.V."/>
            <person name="Miller A.N."/>
            <person name="O'Donnell K."/>
            <person name="Stajich J.E."/>
            <person name="Bonito G."/>
        </authorList>
    </citation>
    <scope>NUCLEOTIDE SEQUENCE</scope>
    <source>
        <strain evidence="1">KOD1015</strain>
    </source>
</reference>
<comment type="caution">
    <text evidence="1">The sequence shown here is derived from an EMBL/GenBank/DDBJ whole genome shotgun (WGS) entry which is preliminary data.</text>
</comment>
<dbReference type="Proteomes" id="UP000780801">
    <property type="component" value="Unassembled WGS sequence"/>
</dbReference>
<keyword evidence="2" id="KW-1185">Reference proteome</keyword>
<proteinExistence type="predicted"/>
<evidence type="ECO:0000313" key="1">
    <source>
        <dbReference type="EMBL" id="KAF9549381.1"/>
    </source>
</evidence>
<feature type="non-terminal residue" evidence="1">
    <location>
        <position position="1"/>
    </location>
</feature>